<evidence type="ECO:0000256" key="1">
    <source>
        <dbReference type="SAM" id="MobiDB-lite"/>
    </source>
</evidence>
<dbReference type="GeneID" id="19402090"/>
<accession>R0IHG9</accession>
<evidence type="ECO:0000313" key="2">
    <source>
        <dbReference type="EMBL" id="EOA84431.1"/>
    </source>
</evidence>
<dbReference type="HOGENOM" id="CLU_121092_0_0_1"/>
<evidence type="ECO:0000313" key="3">
    <source>
        <dbReference type="Proteomes" id="UP000016935"/>
    </source>
</evidence>
<feature type="region of interest" description="Disordered" evidence="1">
    <location>
        <begin position="131"/>
        <end position="161"/>
    </location>
</feature>
<feature type="compositionally biased region" description="Basic and acidic residues" evidence="1">
    <location>
        <begin position="131"/>
        <end position="145"/>
    </location>
</feature>
<protein>
    <submittedName>
        <fullName evidence="2">Uncharacterized protein</fullName>
    </submittedName>
</protein>
<proteinExistence type="predicted"/>
<keyword evidence="3" id="KW-1185">Reference proteome</keyword>
<dbReference type="EMBL" id="KB908748">
    <property type="protein sequence ID" value="EOA84431.1"/>
    <property type="molecule type" value="Genomic_DNA"/>
</dbReference>
<name>R0IHG9_EXST2</name>
<dbReference type="RefSeq" id="XP_008027931.1">
    <property type="nucleotide sequence ID" value="XM_008029740.1"/>
</dbReference>
<gene>
    <name evidence="2" type="ORF">SETTUDRAFT_185125</name>
</gene>
<organism evidence="2 3">
    <name type="scientific">Exserohilum turcicum (strain 28A)</name>
    <name type="common">Northern leaf blight fungus</name>
    <name type="synonym">Setosphaeria turcica</name>
    <dbReference type="NCBI Taxonomy" id="671987"/>
    <lineage>
        <taxon>Eukaryota</taxon>
        <taxon>Fungi</taxon>
        <taxon>Dikarya</taxon>
        <taxon>Ascomycota</taxon>
        <taxon>Pezizomycotina</taxon>
        <taxon>Dothideomycetes</taxon>
        <taxon>Pleosporomycetidae</taxon>
        <taxon>Pleosporales</taxon>
        <taxon>Pleosporineae</taxon>
        <taxon>Pleosporaceae</taxon>
        <taxon>Exserohilum</taxon>
    </lineage>
</organism>
<dbReference type="AlphaFoldDB" id="R0IHG9"/>
<dbReference type="Proteomes" id="UP000016935">
    <property type="component" value="Unassembled WGS sequence"/>
</dbReference>
<reference evidence="2 3" key="1">
    <citation type="journal article" date="2012" name="PLoS Pathog.">
        <title>Diverse lifestyles and strategies of plant pathogenesis encoded in the genomes of eighteen Dothideomycetes fungi.</title>
        <authorList>
            <person name="Ohm R.A."/>
            <person name="Feau N."/>
            <person name="Henrissat B."/>
            <person name="Schoch C.L."/>
            <person name="Horwitz B.A."/>
            <person name="Barry K.W."/>
            <person name="Condon B.J."/>
            <person name="Copeland A.C."/>
            <person name="Dhillon B."/>
            <person name="Glaser F."/>
            <person name="Hesse C.N."/>
            <person name="Kosti I."/>
            <person name="LaButti K."/>
            <person name="Lindquist E.A."/>
            <person name="Lucas S."/>
            <person name="Salamov A.A."/>
            <person name="Bradshaw R.E."/>
            <person name="Ciuffetti L."/>
            <person name="Hamelin R.C."/>
            <person name="Kema G.H.J."/>
            <person name="Lawrence C."/>
            <person name="Scott J.A."/>
            <person name="Spatafora J.W."/>
            <person name="Turgeon B.G."/>
            <person name="de Wit P.J.G.M."/>
            <person name="Zhong S."/>
            <person name="Goodwin S.B."/>
            <person name="Grigoriev I.V."/>
        </authorList>
    </citation>
    <scope>NUCLEOTIDE SEQUENCE [LARGE SCALE GENOMIC DNA]</scope>
    <source>
        <strain evidence="3">28A</strain>
    </source>
</reference>
<dbReference type="OrthoDB" id="3790163at2759"/>
<reference evidence="2 3" key="2">
    <citation type="journal article" date="2013" name="PLoS Genet.">
        <title>Comparative genome structure, secondary metabolite, and effector coding capacity across Cochliobolus pathogens.</title>
        <authorList>
            <person name="Condon B.J."/>
            <person name="Leng Y."/>
            <person name="Wu D."/>
            <person name="Bushley K.E."/>
            <person name="Ohm R.A."/>
            <person name="Otillar R."/>
            <person name="Martin J."/>
            <person name="Schackwitz W."/>
            <person name="Grimwood J."/>
            <person name="MohdZainudin N."/>
            <person name="Xue C."/>
            <person name="Wang R."/>
            <person name="Manning V.A."/>
            <person name="Dhillon B."/>
            <person name="Tu Z.J."/>
            <person name="Steffenson B.J."/>
            <person name="Salamov A."/>
            <person name="Sun H."/>
            <person name="Lowry S."/>
            <person name="LaButti K."/>
            <person name="Han J."/>
            <person name="Copeland A."/>
            <person name="Lindquist E."/>
            <person name="Barry K."/>
            <person name="Schmutz J."/>
            <person name="Baker S.E."/>
            <person name="Ciuffetti L.M."/>
            <person name="Grigoriev I.V."/>
            <person name="Zhong S."/>
            <person name="Turgeon B.G."/>
        </authorList>
    </citation>
    <scope>NUCLEOTIDE SEQUENCE [LARGE SCALE GENOMIC DNA]</scope>
    <source>
        <strain evidence="3">28A</strain>
    </source>
</reference>
<sequence>MEVDMAGTAVPVDWPTLLWRQQGEAQDASNIDHNRNPAWTMPTASPIRNCGTSMQPDLYLQLSHILEWEIWNHNQTRGYLTTERDKVSELNAQVWRLSRDIEQWRDACQQGYAAIDQHRAENVELKRALAEARSMPTERRSEDPRLSTPEMATPPQRRSLRKLAPLPRIETDESSWRLGFIKDIEEHGIAKSVE</sequence>